<dbReference type="OrthoDB" id="386184at2"/>
<dbReference type="HOGENOM" id="CLU_2669537_0_0_14"/>
<dbReference type="KEGG" id="nzs:SLY_0684"/>
<feature type="domain" description="DUF2963" evidence="1">
    <location>
        <begin position="7"/>
        <end position="36"/>
    </location>
</feature>
<sequence length="75" mass="8828">MNCKKNTTTYYNIDGKTICAINEHDPDTLNFIKTTWFNKDGKTIDFITEYDPETEEPIKETYYNSDGTIKEEKTF</sequence>
<evidence type="ECO:0000313" key="3">
    <source>
        <dbReference type="Proteomes" id="UP000013941"/>
    </source>
</evidence>
<organism evidence="2 3">
    <name type="scientific">Strawberry lethal yellows phytoplasma (CPA) str. NZSb11</name>
    <dbReference type="NCBI Taxonomy" id="980422"/>
    <lineage>
        <taxon>Bacteria</taxon>
        <taxon>Bacillati</taxon>
        <taxon>Mycoplasmatota</taxon>
        <taxon>Mollicutes</taxon>
        <taxon>Acholeplasmatales</taxon>
        <taxon>Acholeplasmataceae</taxon>
        <taxon>Candidatus Phytoplasma</taxon>
        <taxon>16SrXII (Stolbur group)</taxon>
    </lineage>
</organism>
<dbReference type="RefSeq" id="WP_015638105.1">
    <property type="nucleotide sequence ID" value="NC_021236.1"/>
</dbReference>
<protein>
    <recommendedName>
        <fullName evidence="1">DUF2963 domain-containing protein</fullName>
    </recommendedName>
</protein>
<accession>R4S1C6</accession>
<dbReference type="EMBL" id="CP002548">
    <property type="protein sequence ID" value="AGL90599.1"/>
    <property type="molecule type" value="Genomic_DNA"/>
</dbReference>
<feature type="domain" description="DUF2963" evidence="1">
    <location>
        <begin position="37"/>
        <end position="70"/>
    </location>
</feature>
<keyword evidence="3" id="KW-1185">Reference proteome</keyword>
<name>R4S1C6_PHYAS</name>
<gene>
    <name evidence="2" type="ORF">SLY_0684</name>
</gene>
<evidence type="ECO:0000259" key="1">
    <source>
        <dbReference type="Pfam" id="PF11178"/>
    </source>
</evidence>
<evidence type="ECO:0000313" key="2">
    <source>
        <dbReference type="EMBL" id="AGL90599.1"/>
    </source>
</evidence>
<dbReference type="InterPro" id="IPR021348">
    <property type="entry name" value="DUF2963"/>
</dbReference>
<proteinExistence type="predicted"/>
<dbReference type="Pfam" id="PF11178">
    <property type="entry name" value="DUF2963"/>
    <property type="match status" value="2"/>
</dbReference>
<reference evidence="2 3" key="1">
    <citation type="journal article" date="2013" name="BMC Genomics">
        <title>Comparison of the complete genome sequence of two closely related isolates of 'Candidatus Phytoplasma australiense' reveals genome plasticity.</title>
        <authorList>
            <person name="Andersen M.T."/>
            <person name="Liefting L.W."/>
            <person name="Havukkala I."/>
            <person name="Beever R.E."/>
        </authorList>
    </citation>
    <scope>NUCLEOTIDE SEQUENCE [LARGE SCALE GENOMIC DNA]</scope>
    <source>
        <strain evidence="2 3">NZSb11</strain>
    </source>
</reference>
<dbReference type="AlphaFoldDB" id="R4S1C6"/>
<dbReference type="Proteomes" id="UP000013941">
    <property type="component" value="Chromosome"/>
</dbReference>
<dbReference type="PATRIC" id="fig|980422.3.peg.625"/>